<evidence type="ECO:0000313" key="3">
    <source>
        <dbReference type="EMBL" id="KDR76380.1"/>
    </source>
</evidence>
<dbReference type="EMBL" id="KL142379">
    <property type="protein sequence ID" value="KDR76380.1"/>
    <property type="molecule type" value="Genomic_DNA"/>
</dbReference>
<evidence type="ECO:0000256" key="1">
    <source>
        <dbReference type="SAM" id="Phobius"/>
    </source>
</evidence>
<feature type="transmembrane region" description="Helical" evidence="1">
    <location>
        <begin position="173"/>
        <end position="192"/>
    </location>
</feature>
<feature type="domain" description="DUF6533" evidence="2">
    <location>
        <begin position="19"/>
        <end position="65"/>
    </location>
</feature>
<keyword evidence="1" id="KW-1133">Transmembrane helix</keyword>
<evidence type="ECO:0000259" key="2">
    <source>
        <dbReference type="Pfam" id="PF20151"/>
    </source>
</evidence>
<evidence type="ECO:0000313" key="4">
    <source>
        <dbReference type="Proteomes" id="UP000027222"/>
    </source>
</evidence>
<accession>A0A067SZL6</accession>
<feature type="transmembrane region" description="Helical" evidence="1">
    <location>
        <begin position="213"/>
        <end position="233"/>
    </location>
</feature>
<proteinExistence type="predicted"/>
<reference evidence="4" key="1">
    <citation type="journal article" date="2014" name="Proc. Natl. Acad. Sci. U.S.A.">
        <title>Extensive sampling of basidiomycete genomes demonstrates inadequacy of the white-rot/brown-rot paradigm for wood decay fungi.</title>
        <authorList>
            <person name="Riley R."/>
            <person name="Salamov A.A."/>
            <person name="Brown D.W."/>
            <person name="Nagy L.G."/>
            <person name="Floudas D."/>
            <person name="Held B.W."/>
            <person name="Levasseur A."/>
            <person name="Lombard V."/>
            <person name="Morin E."/>
            <person name="Otillar R."/>
            <person name="Lindquist E.A."/>
            <person name="Sun H."/>
            <person name="LaButti K.M."/>
            <person name="Schmutz J."/>
            <person name="Jabbour D."/>
            <person name="Luo H."/>
            <person name="Baker S.E."/>
            <person name="Pisabarro A.G."/>
            <person name="Walton J.D."/>
            <person name="Blanchette R.A."/>
            <person name="Henrissat B."/>
            <person name="Martin F."/>
            <person name="Cullen D."/>
            <person name="Hibbett D.S."/>
            <person name="Grigoriev I.V."/>
        </authorList>
    </citation>
    <scope>NUCLEOTIDE SEQUENCE [LARGE SCALE GENOMIC DNA]</scope>
    <source>
        <strain evidence="4">CBS 339.88</strain>
    </source>
</reference>
<keyword evidence="1" id="KW-0472">Membrane</keyword>
<dbReference type="Proteomes" id="UP000027222">
    <property type="component" value="Unassembled WGS sequence"/>
</dbReference>
<keyword evidence="4" id="KW-1185">Reference proteome</keyword>
<keyword evidence="1" id="KW-0812">Transmembrane</keyword>
<feature type="transmembrane region" description="Helical" evidence="1">
    <location>
        <begin position="14"/>
        <end position="34"/>
    </location>
</feature>
<name>A0A067SZL6_GALM3</name>
<dbReference type="InterPro" id="IPR045340">
    <property type="entry name" value="DUF6533"/>
</dbReference>
<dbReference type="AlphaFoldDB" id="A0A067SZL6"/>
<feature type="transmembrane region" description="Helical" evidence="1">
    <location>
        <begin position="88"/>
        <end position="111"/>
    </location>
</feature>
<protein>
    <recommendedName>
        <fullName evidence="2">DUF6533 domain-containing protein</fullName>
    </recommendedName>
</protein>
<sequence>MADIAQISSVENQAFVVSCIGVAALSILYYDYFLTLSLECSRFWASRRLTWASTFFYLNRYLSLFGHVPVAFQYFWRIPGPNRLERCIRFLLFHQYLAVVIQVIVGILLIMRTYALYNCRKSILLLLCSAGLVVVGFGIWCVTSGQGTAHTADELPLTGCHLPSTRNASKRLASAWAGMFCFDILIFSLTLYKSLTHQRGRTTTILHVMMRDGTIYFGVMMAACVSVIISLHISPSYEQGLTTTLTNVISSTMISRLMLNIRNPKLNSSHRGERLTTAMRPSQAVFTSIITTSIEGDDYYLRTHEEPATKVRHVDIELELVSQKKPLEGV</sequence>
<dbReference type="Pfam" id="PF20151">
    <property type="entry name" value="DUF6533"/>
    <property type="match status" value="1"/>
</dbReference>
<feature type="transmembrane region" description="Helical" evidence="1">
    <location>
        <begin position="123"/>
        <end position="140"/>
    </location>
</feature>
<gene>
    <name evidence="3" type="ORF">GALMADRAFT_247831</name>
</gene>
<feature type="transmembrane region" description="Helical" evidence="1">
    <location>
        <begin position="55"/>
        <end position="76"/>
    </location>
</feature>
<dbReference type="HOGENOM" id="CLU_035509_7_3_1"/>
<dbReference type="OrthoDB" id="3261349at2759"/>
<organism evidence="3 4">
    <name type="scientific">Galerina marginata (strain CBS 339.88)</name>
    <dbReference type="NCBI Taxonomy" id="685588"/>
    <lineage>
        <taxon>Eukaryota</taxon>
        <taxon>Fungi</taxon>
        <taxon>Dikarya</taxon>
        <taxon>Basidiomycota</taxon>
        <taxon>Agaricomycotina</taxon>
        <taxon>Agaricomycetes</taxon>
        <taxon>Agaricomycetidae</taxon>
        <taxon>Agaricales</taxon>
        <taxon>Agaricineae</taxon>
        <taxon>Strophariaceae</taxon>
        <taxon>Galerina</taxon>
    </lineage>
</organism>